<name>A0A158QAJ3_ENTVE</name>
<dbReference type="AlphaFoldDB" id="A0A158QAJ3"/>
<reference evidence="1 2" key="2">
    <citation type="submission" date="2018-10" db="EMBL/GenBank/DDBJ databases">
        <authorList>
            <consortium name="Pathogen Informatics"/>
        </authorList>
    </citation>
    <scope>NUCLEOTIDE SEQUENCE [LARGE SCALE GENOMIC DNA]</scope>
</reference>
<dbReference type="EMBL" id="UXUI01008027">
    <property type="protein sequence ID" value="VDD90265.1"/>
    <property type="molecule type" value="Genomic_DNA"/>
</dbReference>
<proteinExistence type="predicted"/>
<dbReference type="WBParaSite" id="EVEC_0000538501-mRNA-1">
    <property type="protein sequence ID" value="EVEC_0000538501-mRNA-1"/>
    <property type="gene ID" value="EVEC_0000538501"/>
</dbReference>
<keyword evidence="2" id="KW-1185">Reference proteome</keyword>
<organism evidence="3">
    <name type="scientific">Enterobius vermicularis</name>
    <name type="common">Human pinworm</name>
    <dbReference type="NCBI Taxonomy" id="51028"/>
    <lineage>
        <taxon>Eukaryota</taxon>
        <taxon>Metazoa</taxon>
        <taxon>Ecdysozoa</taxon>
        <taxon>Nematoda</taxon>
        <taxon>Chromadorea</taxon>
        <taxon>Rhabditida</taxon>
        <taxon>Spirurina</taxon>
        <taxon>Oxyuridomorpha</taxon>
        <taxon>Oxyuroidea</taxon>
        <taxon>Oxyuridae</taxon>
        <taxon>Enterobius</taxon>
    </lineage>
</organism>
<gene>
    <name evidence="1" type="ORF">EVEC_LOCUS5016</name>
</gene>
<reference evidence="3" key="1">
    <citation type="submission" date="2016-04" db="UniProtKB">
        <authorList>
            <consortium name="WormBaseParasite"/>
        </authorList>
    </citation>
    <scope>IDENTIFICATION</scope>
</reference>
<sequence>MRVFHRFPAYTAIHPLNEAANETYRKQGKSCYEIPITKELEIADVILISGLSYKEGIDVVLLREKGGDVLLNLTEFMSDSPFYEIAKKVDLLKSQRGIFGKIRLDVSIGVVIGDYHYKIYVNDVHAGDVFKECNGKPCNLPKHLTVCSQRSFLGMAEKNVQNARKRCIAAHGDLPPFDKLIEKELLDSRCRDF</sequence>
<evidence type="ECO:0000313" key="3">
    <source>
        <dbReference type="WBParaSite" id="EVEC_0000538501-mRNA-1"/>
    </source>
</evidence>
<protein>
    <submittedName>
        <fullName evidence="3">DUF362 domain-containing protein</fullName>
    </submittedName>
</protein>
<accession>A0A158QAJ3</accession>
<evidence type="ECO:0000313" key="1">
    <source>
        <dbReference type="EMBL" id="VDD90265.1"/>
    </source>
</evidence>
<dbReference type="Proteomes" id="UP000274131">
    <property type="component" value="Unassembled WGS sequence"/>
</dbReference>
<evidence type="ECO:0000313" key="2">
    <source>
        <dbReference type="Proteomes" id="UP000274131"/>
    </source>
</evidence>